<accession>A0AC35TQQ5</accession>
<proteinExistence type="predicted"/>
<evidence type="ECO:0000313" key="2">
    <source>
        <dbReference type="WBParaSite" id="RSKR_0000288200.1"/>
    </source>
</evidence>
<protein>
    <submittedName>
        <fullName evidence="2">Beta-carotene oxygenase 1, like</fullName>
    </submittedName>
</protein>
<reference evidence="2" key="1">
    <citation type="submission" date="2016-11" db="UniProtKB">
        <authorList>
            <consortium name="WormBaseParasite"/>
        </authorList>
    </citation>
    <scope>IDENTIFICATION</scope>
    <source>
        <strain evidence="2">KR3021</strain>
    </source>
</reference>
<dbReference type="WBParaSite" id="RSKR_0000288200.1">
    <property type="protein sequence ID" value="RSKR_0000288200.1"/>
    <property type="gene ID" value="RSKR_0000288200"/>
</dbReference>
<organism evidence="1 2">
    <name type="scientific">Rhabditophanes sp. KR3021</name>
    <dbReference type="NCBI Taxonomy" id="114890"/>
    <lineage>
        <taxon>Eukaryota</taxon>
        <taxon>Metazoa</taxon>
        <taxon>Ecdysozoa</taxon>
        <taxon>Nematoda</taxon>
        <taxon>Chromadorea</taxon>
        <taxon>Rhabditida</taxon>
        <taxon>Tylenchina</taxon>
        <taxon>Panagrolaimomorpha</taxon>
        <taxon>Strongyloidoidea</taxon>
        <taxon>Alloionematidae</taxon>
        <taxon>Rhabditophanes</taxon>
    </lineage>
</organism>
<evidence type="ECO:0000313" key="1">
    <source>
        <dbReference type="Proteomes" id="UP000095286"/>
    </source>
</evidence>
<sequence>MTAEDVIDNKTLFSNFEEVPTPIECDVKGTIPSWLHGALMRQGTGMFDFGNTTYNHWFDGLAYFQKYTFNDGKMTYMAKFLKGNSYTENTNANRIVVTEFGTASFPDPCKNIFSKFFNAFTTTEFESDNCNVNFLKVGDKIYATSEFPRIREIDATNLDTLELVNVDKYVALHSNTAHQQYDQEGNVYNIGSNFGKNGSFIFTKVPNPNLDKSKESNGFDSTETIGTIKLINSAKPPYYHSFGMTENYMVLIETPLRINVMQLLTRKVTGKAFRDTFEFLEDTLNVIHILDKRTGTKIGLKVQSDVFFAFHHANSYEDGDYLVLDFCSMKKPSTLEGLSVEQMRSDNIFGENDDFRSYLHRMVVPLTIPDDAKEGDDLLKNYHNKKRITCTAVLTQDGKVHLSPEKICTVPFEFPQINYAINTKNYKYCYGAVIQKDEPDNSAIVKANTTNNTFISWKKDKKSFFPTEPIFVAKPGSTEEDDGVLIVPIITNLKQGDLSFVVILDAKDLSEVARCYIPKQLPMGFHSMYLGGDLAFSKQ</sequence>
<dbReference type="Proteomes" id="UP000095286">
    <property type="component" value="Unplaced"/>
</dbReference>
<name>A0AC35TQQ5_9BILA</name>